<gene>
    <name evidence="4" type="ORF">C8E99_0895</name>
</gene>
<feature type="domain" description="Acyl-CoA dehydrogenase/oxidase N-terminal" evidence="2">
    <location>
        <begin position="25"/>
        <end position="92"/>
    </location>
</feature>
<dbReference type="Proteomes" id="UP000256727">
    <property type="component" value="Unassembled WGS sequence"/>
</dbReference>
<dbReference type="SUPFAM" id="SSF56645">
    <property type="entry name" value="Acyl-CoA dehydrogenase NM domain-like"/>
    <property type="match status" value="1"/>
</dbReference>
<name>A0A3D9LBP4_9MICC</name>
<dbReference type="PANTHER" id="PTHR43884">
    <property type="entry name" value="ACYL-COA DEHYDROGENASE"/>
    <property type="match status" value="1"/>
</dbReference>
<evidence type="ECO:0000313" key="4">
    <source>
        <dbReference type="EMBL" id="REE03094.1"/>
    </source>
</evidence>
<evidence type="ECO:0000259" key="2">
    <source>
        <dbReference type="Pfam" id="PF02771"/>
    </source>
</evidence>
<dbReference type="Gene3D" id="1.20.140.10">
    <property type="entry name" value="Butyryl-CoA Dehydrogenase, subunit A, domain 3"/>
    <property type="match status" value="1"/>
</dbReference>
<evidence type="ECO:0000256" key="1">
    <source>
        <dbReference type="ARBA" id="ARBA00023002"/>
    </source>
</evidence>
<dbReference type="Gene3D" id="1.10.540.10">
    <property type="entry name" value="Acyl-CoA dehydrogenase/oxidase, N-terminal domain"/>
    <property type="match status" value="1"/>
</dbReference>
<dbReference type="Pfam" id="PF02771">
    <property type="entry name" value="Acyl-CoA_dh_N"/>
    <property type="match status" value="1"/>
</dbReference>
<dbReference type="OrthoDB" id="3404950at2"/>
<dbReference type="InterPro" id="IPR036250">
    <property type="entry name" value="AcylCo_DH-like_C"/>
</dbReference>
<dbReference type="RefSeq" id="WP_115931275.1">
    <property type="nucleotide sequence ID" value="NZ_QREH01000001.1"/>
</dbReference>
<dbReference type="EMBL" id="QREH01000001">
    <property type="protein sequence ID" value="REE03094.1"/>
    <property type="molecule type" value="Genomic_DNA"/>
</dbReference>
<dbReference type="AlphaFoldDB" id="A0A3D9LBP4"/>
<dbReference type="InterPro" id="IPR009100">
    <property type="entry name" value="AcylCoA_DH/oxidase_NM_dom_sf"/>
</dbReference>
<dbReference type="PANTHER" id="PTHR43884:SF25">
    <property type="entry name" value="ACYL-COA DEHYDROGENASE YDBM-RELATED"/>
    <property type="match status" value="1"/>
</dbReference>
<proteinExistence type="predicted"/>
<comment type="caution">
    <text evidence="4">The sequence shown here is derived from an EMBL/GenBank/DDBJ whole genome shotgun (WGS) entry which is preliminary data.</text>
</comment>
<reference evidence="4 5" key="1">
    <citation type="submission" date="2018-07" db="EMBL/GenBank/DDBJ databases">
        <title>Sequencing the genomes of 1000 actinobacteria strains.</title>
        <authorList>
            <person name="Klenk H.-P."/>
        </authorList>
    </citation>
    <scope>NUCLEOTIDE SEQUENCE [LARGE SCALE GENOMIC DNA]</scope>
    <source>
        <strain evidence="4 5">DSM 14442</strain>
    </source>
</reference>
<dbReference type="PIRSF" id="PIRSF016578">
    <property type="entry name" value="HsaA"/>
    <property type="match status" value="1"/>
</dbReference>
<dbReference type="InterPro" id="IPR046373">
    <property type="entry name" value="Acyl-CoA_Oxase/DH_mid-dom_sf"/>
</dbReference>
<keyword evidence="5" id="KW-1185">Reference proteome</keyword>
<evidence type="ECO:0000313" key="5">
    <source>
        <dbReference type="Proteomes" id="UP000256727"/>
    </source>
</evidence>
<keyword evidence="1" id="KW-0560">Oxidoreductase</keyword>
<protein>
    <submittedName>
        <fullName evidence="4">Alkylation response protein AidB-like acyl-CoA dehydrogenase</fullName>
    </submittedName>
</protein>
<dbReference type="Pfam" id="PF08028">
    <property type="entry name" value="Acyl-CoA_dh_2"/>
    <property type="match status" value="1"/>
</dbReference>
<dbReference type="SUPFAM" id="SSF47203">
    <property type="entry name" value="Acyl-CoA dehydrogenase C-terminal domain-like"/>
    <property type="match status" value="1"/>
</dbReference>
<dbReference type="InterPro" id="IPR037069">
    <property type="entry name" value="AcylCoA_DH/ox_N_sf"/>
</dbReference>
<organism evidence="4 5">
    <name type="scientific">Citricoccus muralis</name>
    <dbReference type="NCBI Taxonomy" id="169134"/>
    <lineage>
        <taxon>Bacteria</taxon>
        <taxon>Bacillati</taxon>
        <taxon>Actinomycetota</taxon>
        <taxon>Actinomycetes</taxon>
        <taxon>Micrococcales</taxon>
        <taxon>Micrococcaceae</taxon>
        <taxon>Citricoccus</taxon>
    </lineage>
</organism>
<dbReference type="Gene3D" id="2.40.110.10">
    <property type="entry name" value="Butyryl-CoA Dehydrogenase, subunit A, domain 2"/>
    <property type="match status" value="1"/>
</dbReference>
<dbReference type="InterPro" id="IPR013107">
    <property type="entry name" value="Acyl-CoA_DH_C"/>
</dbReference>
<dbReference type="GO" id="GO:0050660">
    <property type="term" value="F:flavin adenine dinucleotide binding"/>
    <property type="evidence" value="ECO:0007669"/>
    <property type="project" value="InterPro"/>
</dbReference>
<dbReference type="GO" id="GO:0003995">
    <property type="term" value="F:acyl-CoA dehydrogenase activity"/>
    <property type="evidence" value="ECO:0007669"/>
    <property type="project" value="TreeGrafter"/>
</dbReference>
<accession>A0A3D9LBP4</accession>
<sequence>MPTPQNSQLAAVGTILTDDLLAGIRDRAPGFDEANAFPQQDLEVLREAGYLGALAPTAAGGLGWDVSTVVTAQRVLAMHAPATALAVNMHQIWNAVAYILGRQGDDSLDFIHRESAAGEVFAFGISEAGNDAVLFDSDTVAEPQGDGSYRFTGTKIFTSLSPVWTRLGIFGKTPDGGQLVFGFLDRSADGWESDASSWDMLGMRATHSHTTRLQGALVPADRIVRHIPTGPNADPLTFGIFASFLTLVAAVYTGVGDRAVELATQNLVRRTSKVTGQALSQDPVLRYKTGEAALRQLAVDTQLRAVAADIDAGADLGAEWFPRLVANKTTAIRTAKAQADFALEASGGASYHRGNELSRIYRDVMAGVFHPSDDESAHQTLANHLLGPIQDPEA</sequence>
<evidence type="ECO:0000259" key="3">
    <source>
        <dbReference type="Pfam" id="PF08028"/>
    </source>
</evidence>
<feature type="domain" description="Acyl-CoA dehydrogenase C-terminal" evidence="3">
    <location>
        <begin position="248"/>
        <end position="370"/>
    </location>
</feature>
<dbReference type="InterPro" id="IPR013786">
    <property type="entry name" value="AcylCoA_DH/ox_N"/>
</dbReference>